<feature type="region of interest" description="Disordered" evidence="1">
    <location>
        <begin position="1"/>
        <end position="34"/>
    </location>
</feature>
<evidence type="ECO:0000313" key="2">
    <source>
        <dbReference type="EMBL" id="AGP38822.1"/>
    </source>
</evidence>
<protein>
    <submittedName>
        <fullName evidence="2">Uncharacterized protein</fullName>
    </submittedName>
</protein>
<dbReference type="KEGG" id="scu:SCE1572_32665"/>
<gene>
    <name evidence="2" type="ORF">SCE1572_32665</name>
</gene>
<sequence>MLPHGELLRGAGLRRGGGPGDGIGPRAAAAAPGAADDGCIRVMRACTRSPWRAATTEMAPMPSMRMCHCDGFAPSASR</sequence>
<dbReference type="HOGENOM" id="CLU_2620178_0_0_7"/>
<organism evidence="2 3">
    <name type="scientific">Sorangium cellulosum So0157-2</name>
    <dbReference type="NCBI Taxonomy" id="1254432"/>
    <lineage>
        <taxon>Bacteria</taxon>
        <taxon>Pseudomonadati</taxon>
        <taxon>Myxococcota</taxon>
        <taxon>Polyangia</taxon>
        <taxon>Polyangiales</taxon>
        <taxon>Polyangiaceae</taxon>
        <taxon>Sorangium</taxon>
    </lineage>
</organism>
<reference evidence="2 3" key="1">
    <citation type="journal article" date="2013" name="Sci. Rep.">
        <title>Extraordinary expansion of a Sorangium cellulosum genome from an alkaline milieu.</title>
        <authorList>
            <person name="Han K."/>
            <person name="Li Z.F."/>
            <person name="Peng R."/>
            <person name="Zhu L.P."/>
            <person name="Zhou T."/>
            <person name="Wang L.G."/>
            <person name="Li S.G."/>
            <person name="Zhang X.B."/>
            <person name="Hu W."/>
            <person name="Wu Z.H."/>
            <person name="Qin N."/>
            <person name="Li Y.Z."/>
        </authorList>
    </citation>
    <scope>NUCLEOTIDE SEQUENCE [LARGE SCALE GENOMIC DNA]</scope>
    <source>
        <strain evidence="2 3">So0157-2</strain>
    </source>
</reference>
<name>S4Y003_SORCE</name>
<dbReference type="PATRIC" id="fig|1254432.3.peg.7405"/>
<feature type="compositionally biased region" description="Low complexity" evidence="1">
    <location>
        <begin position="24"/>
        <end position="34"/>
    </location>
</feature>
<feature type="compositionally biased region" description="Gly residues" evidence="1">
    <location>
        <begin position="13"/>
        <end position="23"/>
    </location>
</feature>
<dbReference type="EMBL" id="CP003969">
    <property type="protein sequence ID" value="AGP38822.1"/>
    <property type="molecule type" value="Genomic_DNA"/>
</dbReference>
<proteinExistence type="predicted"/>
<dbReference type="Proteomes" id="UP000014803">
    <property type="component" value="Chromosome"/>
</dbReference>
<evidence type="ECO:0000256" key="1">
    <source>
        <dbReference type="SAM" id="MobiDB-lite"/>
    </source>
</evidence>
<dbReference type="AlphaFoldDB" id="S4Y003"/>
<evidence type="ECO:0000313" key="3">
    <source>
        <dbReference type="Proteomes" id="UP000014803"/>
    </source>
</evidence>
<accession>S4Y003</accession>